<sequence length="353" mass="40145">MKKVLIVGETAEIGRTEEVYGRGFSQFGCDVEYFAWSKAAPSLASGSLWDKIAWRVAWQTLAKSANAKLLATVNHFQPDLTFVASPRLVHPDTILAFQQSGLAVVFYTDNPVDTHHTHTNSWVQRGFPLWDAAFIWSQKLVERLKENGVKRALFHPFCSDVEYHYPKHQAHPIYDVAFIGNWDSSRKREQYLKAIADYRLGLWGSNYWNTHCQEPVLKGLCQGMCSYEQIPDILGSAKMGLNILRPQNEEGHNIRTYEIPATGTLMLSERSQELLSLFIEDQEAVYFSSPDELRQKVEYLLQNSDLIKAVAEAGYQKALVNTINDRVTEIANLYQTLRSSQGSDMKLLHPKEA</sequence>
<dbReference type="SUPFAM" id="SSF53756">
    <property type="entry name" value="UDP-Glycosyltransferase/glycogen phosphorylase"/>
    <property type="match status" value="1"/>
</dbReference>
<dbReference type="Gene3D" id="3.40.50.2000">
    <property type="entry name" value="Glycogen Phosphorylase B"/>
    <property type="match status" value="1"/>
</dbReference>
<dbReference type="Proteomes" id="UP000186391">
    <property type="component" value="Unassembled WGS sequence"/>
</dbReference>
<dbReference type="RefSeq" id="WP_073556366.1">
    <property type="nucleotide sequence ID" value="NZ_MRCA01000009.1"/>
</dbReference>
<accession>A0A1U7GXE9</accession>
<organism evidence="2 3">
    <name type="scientific">Fischerella major NIES-592</name>
    <dbReference type="NCBI Taxonomy" id="210994"/>
    <lineage>
        <taxon>Bacteria</taxon>
        <taxon>Bacillati</taxon>
        <taxon>Cyanobacteriota</taxon>
        <taxon>Cyanophyceae</taxon>
        <taxon>Nostocales</taxon>
        <taxon>Hapalosiphonaceae</taxon>
        <taxon>Fischerella</taxon>
    </lineage>
</organism>
<evidence type="ECO:0000313" key="3">
    <source>
        <dbReference type="Proteomes" id="UP000186391"/>
    </source>
</evidence>
<protein>
    <recommendedName>
        <fullName evidence="1">Spore protein YkvP/CgeB glycosyl transferase-like domain-containing protein</fullName>
    </recommendedName>
</protein>
<dbReference type="Pfam" id="PF13524">
    <property type="entry name" value="Glyco_trans_1_2"/>
    <property type="match status" value="1"/>
</dbReference>
<dbReference type="InterPro" id="IPR055259">
    <property type="entry name" value="YkvP/CgeB_Glyco_trans-like"/>
</dbReference>
<evidence type="ECO:0000259" key="1">
    <source>
        <dbReference type="Pfam" id="PF13524"/>
    </source>
</evidence>
<proteinExistence type="predicted"/>
<dbReference type="OrthoDB" id="110463at2"/>
<dbReference type="AlphaFoldDB" id="A0A1U7GXE9"/>
<feature type="domain" description="Spore protein YkvP/CgeB glycosyl transferase-like" evidence="1">
    <location>
        <begin position="189"/>
        <end position="330"/>
    </location>
</feature>
<evidence type="ECO:0000313" key="2">
    <source>
        <dbReference type="EMBL" id="OKH12896.1"/>
    </source>
</evidence>
<name>A0A1U7GXE9_9CYAN</name>
<dbReference type="EMBL" id="MRCA01000009">
    <property type="protein sequence ID" value="OKH12896.1"/>
    <property type="molecule type" value="Genomic_DNA"/>
</dbReference>
<reference evidence="2 3" key="1">
    <citation type="submission" date="2016-11" db="EMBL/GenBank/DDBJ databases">
        <title>Draft Genome Sequences of Nine Cyanobacterial Strains from Diverse Habitats.</title>
        <authorList>
            <person name="Zhu T."/>
            <person name="Hou S."/>
            <person name="Lu X."/>
            <person name="Hess W.R."/>
        </authorList>
    </citation>
    <scope>NUCLEOTIDE SEQUENCE [LARGE SCALE GENOMIC DNA]</scope>
    <source>
        <strain evidence="2 3">NIES-592</strain>
    </source>
</reference>
<comment type="caution">
    <text evidence="2">The sequence shown here is derived from an EMBL/GenBank/DDBJ whole genome shotgun (WGS) entry which is preliminary data.</text>
</comment>
<keyword evidence="3" id="KW-1185">Reference proteome</keyword>
<gene>
    <name evidence="2" type="ORF">NIES592_16900</name>
</gene>